<dbReference type="SUPFAM" id="SSF46689">
    <property type="entry name" value="Homeodomain-like"/>
    <property type="match status" value="1"/>
</dbReference>
<dbReference type="PROSITE" id="PS50977">
    <property type="entry name" value="HTH_TETR_2"/>
    <property type="match status" value="1"/>
</dbReference>
<dbReference type="Pfam" id="PF00440">
    <property type="entry name" value="TetR_N"/>
    <property type="match status" value="1"/>
</dbReference>
<proteinExistence type="predicted"/>
<reference evidence="7 8" key="1">
    <citation type="submission" date="2020-03" db="EMBL/GenBank/DDBJ databases">
        <title>WGS of actinomycetes isolated from Thailand.</title>
        <authorList>
            <person name="Thawai C."/>
        </authorList>
    </citation>
    <scope>NUCLEOTIDE SEQUENCE [LARGE SCALE GENOMIC DNA]</scope>
    <source>
        <strain evidence="7 8">PRB2-1</strain>
    </source>
</reference>
<gene>
    <name evidence="7" type="ORF">HCN08_10610</name>
</gene>
<evidence type="ECO:0000313" key="7">
    <source>
        <dbReference type="EMBL" id="NJP43853.1"/>
    </source>
</evidence>
<comment type="caution">
    <text evidence="7">The sequence shown here is derived from an EMBL/GenBank/DDBJ whole genome shotgun (WGS) entry which is preliminary data.</text>
</comment>
<evidence type="ECO:0000259" key="6">
    <source>
        <dbReference type="PROSITE" id="PS50977"/>
    </source>
</evidence>
<protein>
    <submittedName>
        <fullName evidence="7">Helix-turn-helix transcriptional regulator</fullName>
    </submittedName>
</protein>
<dbReference type="SUPFAM" id="SSF48498">
    <property type="entry name" value="Tetracyclin repressor-like, C-terminal domain"/>
    <property type="match status" value="1"/>
</dbReference>
<evidence type="ECO:0000256" key="5">
    <source>
        <dbReference type="SAM" id="MobiDB-lite"/>
    </source>
</evidence>
<dbReference type="InterPro" id="IPR025996">
    <property type="entry name" value="MT1864/Rv1816-like_C"/>
</dbReference>
<feature type="DNA-binding region" description="H-T-H motif" evidence="4">
    <location>
        <begin position="36"/>
        <end position="55"/>
    </location>
</feature>
<dbReference type="InterPro" id="IPR001647">
    <property type="entry name" value="HTH_TetR"/>
</dbReference>
<dbReference type="Proteomes" id="UP000734511">
    <property type="component" value="Unassembled WGS sequence"/>
</dbReference>
<organism evidence="7 8">
    <name type="scientific">Actinacidiphila epipremni</name>
    <dbReference type="NCBI Taxonomy" id="2053013"/>
    <lineage>
        <taxon>Bacteria</taxon>
        <taxon>Bacillati</taxon>
        <taxon>Actinomycetota</taxon>
        <taxon>Actinomycetes</taxon>
        <taxon>Kitasatosporales</taxon>
        <taxon>Streptomycetaceae</taxon>
        <taxon>Actinacidiphila</taxon>
    </lineage>
</organism>
<evidence type="ECO:0000256" key="1">
    <source>
        <dbReference type="ARBA" id="ARBA00023015"/>
    </source>
</evidence>
<sequence>MSAIRGARERARAEITAAIKEEAGRQLADQGSAGLSLRAVARELGMASSALYRYFPSRDDLLTALIIDAYDAVGEAAEQALAAADAHARDGAAAAAIAGVRIPGAAPADRWTAVCRAVRGWAVAHPHEYALIYGSPVPGYAAPQATVGPASRVPLTLVSVVRDAHAAGRLNEPTGRPLTEPVRTDLARLAAELAPELPIRVVAALVAGWAQLFGLLSFELFGQFNRVVDARGPFFDHAALTLAAQVGLEVDHAADPTDPVKPANPADPETRAAPAAPAADDSRTGAEAGRVLPAK</sequence>
<keyword evidence="8" id="KW-1185">Reference proteome</keyword>
<accession>A0ABX0ZQJ8</accession>
<feature type="domain" description="HTH tetR-type" evidence="6">
    <location>
        <begin position="13"/>
        <end position="73"/>
    </location>
</feature>
<dbReference type="Gene3D" id="1.10.357.10">
    <property type="entry name" value="Tetracycline Repressor, domain 2"/>
    <property type="match status" value="1"/>
</dbReference>
<evidence type="ECO:0000313" key="8">
    <source>
        <dbReference type="Proteomes" id="UP000734511"/>
    </source>
</evidence>
<dbReference type="InterPro" id="IPR036271">
    <property type="entry name" value="Tet_transcr_reg_TetR-rel_C_sf"/>
</dbReference>
<keyword evidence="3" id="KW-0804">Transcription</keyword>
<evidence type="ECO:0000256" key="3">
    <source>
        <dbReference type="ARBA" id="ARBA00023163"/>
    </source>
</evidence>
<evidence type="ECO:0000256" key="2">
    <source>
        <dbReference type="ARBA" id="ARBA00023125"/>
    </source>
</evidence>
<evidence type="ECO:0000256" key="4">
    <source>
        <dbReference type="PROSITE-ProRule" id="PRU00335"/>
    </source>
</evidence>
<dbReference type="Pfam" id="PF13305">
    <property type="entry name" value="TetR_C_33"/>
    <property type="match status" value="1"/>
</dbReference>
<keyword evidence="2 4" id="KW-0238">DNA-binding</keyword>
<feature type="region of interest" description="Disordered" evidence="5">
    <location>
        <begin position="253"/>
        <end position="295"/>
    </location>
</feature>
<dbReference type="EMBL" id="JAATEJ010000006">
    <property type="protein sequence ID" value="NJP43853.1"/>
    <property type="molecule type" value="Genomic_DNA"/>
</dbReference>
<dbReference type="InterPro" id="IPR009057">
    <property type="entry name" value="Homeodomain-like_sf"/>
</dbReference>
<keyword evidence="1" id="KW-0805">Transcription regulation</keyword>
<name>A0ABX0ZQJ8_9ACTN</name>